<evidence type="ECO:0000256" key="1">
    <source>
        <dbReference type="SAM" id="MobiDB-lite"/>
    </source>
</evidence>
<feature type="compositionally biased region" description="Basic residues" evidence="1">
    <location>
        <begin position="143"/>
        <end position="157"/>
    </location>
</feature>
<keyword evidence="3" id="KW-1185">Reference proteome</keyword>
<reference evidence="2 3" key="1">
    <citation type="submission" date="2023-12" db="EMBL/GenBank/DDBJ databases">
        <title>A high-quality genome assembly for Dillenia turbinata (Dilleniales).</title>
        <authorList>
            <person name="Chanderbali A."/>
        </authorList>
    </citation>
    <scope>NUCLEOTIDE SEQUENCE [LARGE SCALE GENOMIC DNA]</scope>
    <source>
        <strain evidence="2">LSX21</strain>
        <tissue evidence="2">Leaf</tissue>
    </source>
</reference>
<feature type="compositionally biased region" description="Basic and acidic residues" evidence="1">
    <location>
        <begin position="186"/>
        <end position="195"/>
    </location>
</feature>
<comment type="caution">
    <text evidence="2">The sequence shown here is derived from an EMBL/GenBank/DDBJ whole genome shotgun (WGS) entry which is preliminary data.</text>
</comment>
<accession>A0AAN8UZ05</accession>
<sequence length="292" mass="32260">MGCCNSTQKHKIPSKRSYPPSHPYKPPIEEEQSIKNRAPPQVEEELESVKEVLSETPPSRPTFTNSNLIQNNKAHFTNDDKKPVTTTKSAMEEEKTAEDEEVTIEMSESFSLSETTMSATTTANTTMTDKRDDEVTSKVNSNAHRRGAVRSPGKRRPISGDRKQRNNVPSPQVRSWPPTRVSPNEVVREKKDLGNRRVPANGGVRIDSGDRSCRRSRSPATRVEGGARVVGSCRSESMRKTGRPGNRSRSPAPSTEMVDGFCEKSEKPPGVGPSGPESLENPLVSLECFIFL</sequence>
<evidence type="ECO:0000313" key="3">
    <source>
        <dbReference type="Proteomes" id="UP001370490"/>
    </source>
</evidence>
<dbReference type="EMBL" id="JBAMMX010000021">
    <property type="protein sequence ID" value="KAK6919522.1"/>
    <property type="molecule type" value="Genomic_DNA"/>
</dbReference>
<dbReference type="Proteomes" id="UP001370490">
    <property type="component" value="Unassembled WGS sequence"/>
</dbReference>
<dbReference type="PANTHER" id="PTHR33871:SF1">
    <property type="entry name" value="OS05G0503100 PROTEIN"/>
    <property type="match status" value="1"/>
</dbReference>
<proteinExistence type="predicted"/>
<feature type="compositionally biased region" description="Polar residues" evidence="1">
    <location>
        <begin position="61"/>
        <end position="75"/>
    </location>
</feature>
<feature type="region of interest" description="Disordered" evidence="1">
    <location>
        <begin position="1"/>
        <end position="280"/>
    </location>
</feature>
<feature type="compositionally biased region" description="Low complexity" evidence="1">
    <location>
        <begin position="115"/>
        <end position="127"/>
    </location>
</feature>
<evidence type="ECO:0000313" key="2">
    <source>
        <dbReference type="EMBL" id="KAK6919522.1"/>
    </source>
</evidence>
<dbReference type="AlphaFoldDB" id="A0AAN8UZ05"/>
<dbReference type="PANTHER" id="PTHR33871">
    <property type="entry name" value="OS05G0503100 PROTEIN-RELATED"/>
    <property type="match status" value="1"/>
</dbReference>
<gene>
    <name evidence="2" type="ORF">RJ641_015426</name>
</gene>
<organism evidence="2 3">
    <name type="scientific">Dillenia turbinata</name>
    <dbReference type="NCBI Taxonomy" id="194707"/>
    <lineage>
        <taxon>Eukaryota</taxon>
        <taxon>Viridiplantae</taxon>
        <taxon>Streptophyta</taxon>
        <taxon>Embryophyta</taxon>
        <taxon>Tracheophyta</taxon>
        <taxon>Spermatophyta</taxon>
        <taxon>Magnoliopsida</taxon>
        <taxon>eudicotyledons</taxon>
        <taxon>Gunneridae</taxon>
        <taxon>Pentapetalae</taxon>
        <taxon>Dilleniales</taxon>
        <taxon>Dilleniaceae</taxon>
        <taxon>Dillenia</taxon>
    </lineage>
</organism>
<protein>
    <submittedName>
        <fullName evidence="2">Uncharacterized protein</fullName>
    </submittedName>
</protein>
<name>A0AAN8UZ05_9MAGN</name>